<dbReference type="Proteomes" id="UP001241377">
    <property type="component" value="Unassembled WGS sequence"/>
</dbReference>
<reference evidence="1" key="1">
    <citation type="submission" date="2023-04" db="EMBL/GenBank/DDBJ databases">
        <title>Draft Genome sequencing of Naganishia species isolated from polar environments using Oxford Nanopore Technology.</title>
        <authorList>
            <person name="Leo P."/>
            <person name="Venkateswaran K."/>
        </authorList>
    </citation>
    <scope>NUCLEOTIDE SEQUENCE</scope>
    <source>
        <strain evidence="1">MNA-CCFEE 5261</strain>
    </source>
</reference>
<gene>
    <name evidence="1" type="ORF">QFC19_001515</name>
</gene>
<evidence type="ECO:0000313" key="1">
    <source>
        <dbReference type="EMBL" id="KAJ9110686.1"/>
    </source>
</evidence>
<keyword evidence="2" id="KW-1185">Reference proteome</keyword>
<protein>
    <submittedName>
        <fullName evidence="1">Uncharacterized protein</fullName>
    </submittedName>
</protein>
<dbReference type="EMBL" id="JASBWR010000011">
    <property type="protein sequence ID" value="KAJ9110686.1"/>
    <property type="molecule type" value="Genomic_DNA"/>
</dbReference>
<proteinExistence type="predicted"/>
<sequence>MATVAISDDLEKAVAEKAKPKRNVQLAGFAAGIASHPLDTIKTRVQASPPGMYKGAWDCLVKTVTKEGPRKLYAGASAPAVGWSITDAILMGTSPFDSLHNYRAFLLKHGFDERDTTKEDVEARRLSLLGHSIAGMCAGWSNALPANVVEQVKIKLQLQHTMDAAAAEQKARATLAKFALGASPSVQQARSYSVKTTLSSASAPERYTGPIDVIRQTVKTQGVTGLGKGLGFELFSRMFQKLKGTPYELSQVGANFLAGGLASNLYWLMALPSDNVKSRIMGDSLVKPKYRGIWHVVQTILHEKDLTSRTRLGNTTAGLMNFYRGIVPVVIRAFPTNAAALAVWEAVMRGMNAKEVRFLSEEASSERFG</sequence>
<comment type="caution">
    <text evidence="1">The sequence shown here is derived from an EMBL/GenBank/DDBJ whole genome shotgun (WGS) entry which is preliminary data.</text>
</comment>
<organism evidence="1 2">
    <name type="scientific">Naganishia cerealis</name>
    <dbReference type="NCBI Taxonomy" id="610337"/>
    <lineage>
        <taxon>Eukaryota</taxon>
        <taxon>Fungi</taxon>
        <taxon>Dikarya</taxon>
        <taxon>Basidiomycota</taxon>
        <taxon>Agaricomycotina</taxon>
        <taxon>Tremellomycetes</taxon>
        <taxon>Filobasidiales</taxon>
        <taxon>Filobasidiaceae</taxon>
        <taxon>Naganishia</taxon>
    </lineage>
</organism>
<accession>A0ACC2WHX5</accession>
<name>A0ACC2WHX5_9TREE</name>
<evidence type="ECO:0000313" key="2">
    <source>
        <dbReference type="Proteomes" id="UP001241377"/>
    </source>
</evidence>